<dbReference type="InterPro" id="IPR023214">
    <property type="entry name" value="HAD_sf"/>
</dbReference>
<sequence length="198" mass="21425">MQLDIPAGDFDGYIFDLDGTLIDTMPLHFIAWSEAMKRAGLPVPLSEDLFYSLGGVPTRRVAEIFGEHYKMKVDADAVSHVKEALYLERIAQVERIEAVVAFARKVAKTRPVAIATGGQPEIAIPAIRAAGLEDIFKVVITPDDVAPGRGKPEPDMFVLAAQRIGVDPKKCLAFEDAEPGIKAALAAGMKVVRVASRK</sequence>
<dbReference type="Gene3D" id="1.10.150.240">
    <property type="entry name" value="Putative phosphatase, domain 2"/>
    <property type="match status" value="1"/>
</dbReference>
<name>A0A290Q596_9BACT</name>
<evidence type="ECO:0000313" key="1">
    <source>
        <dbReference type="EMBL" id="ATC63855.1"/>
    </source>
</evidence>
<dbReference type="Pfam" id="PF00702">
    <property type="entry name" value="Hydrolase"/>
    <property type="match status" value="1"/>
</dbReference>
<dbReference type="PANTHER" id="PTHR43481:SF4">
    <property type="entry name" value="GLYCEROL-1-PHOSPHATE PHOSPHOHYDROLASE 1-RELATED"/>
    <property type="match status" value="1"/>
</dbReference>
<dbReference type="NCBIfam" id="TIGR01509">
    <property type="entry name" value="HAD-SF-IA-v3"/>
    <property type="match status" value="1"/>
</dbReference>
<protein>
    <submittedName>
        <fullName evidence="1">Beta-phosphoglucomutase</fullName>
    </submittedName>
</protein>
<dbReference type="PANTHER" id="PTHR43481">
    <property type="entry name" value="FRUCTOSE-1-PHOSPHATE PHOSPHATASE"/>
    <property type="match status" value="1"/>
</dbReference>
<dbReference type="SFLD" id="SFLDG01129">
    <property type="entry name" value="C1.5:_HAD__Beta-PGM__Phosphata"/>
    <property type="match status" value="1"/>
</dbReference>
<keyword evidence="2" id="KW-1185">Reference proteome</keyword>
<dbReference type="CDD" id="cd07505">
    <property type="entry name" value="HAD_BPGM-like"/>
    <property type="match status" value="1"/>
</dbReference>
<dbReference type="OrthoDB" id="9797743at2"/>
<accession>A0A290Q596</accession>
<dbReference type="GO" id="GO:0050308">
    <property type="term" value="F:sugar-phosphatase activity"/>
    <property type="evidence" value="ECO:0007669"/>
    <property type="project" value="TreeGrafter"/>
</dbReference>
<proteinExistence type="predicted"/>
<gene>
    <name evidence="1" type="ORF">CMV30_07790</name>
</gene>
<dbReference type="Proteomes" id="UP000217265">
    <property type="component" value="Chromosome"/>
</dbReference>
<dbReference type="SFLD" id="SFLDS00003">
    <property type="entry name" value="Haloacid_Dehalogenase"/>
    <property type="match status" value="1"/>
</dbReference>
<dbReference type="Gene3D" id="3.40.50.1000">
    <property type="entry name" value="HAD superfamily/HAD-like"/>
    <property type="match status" value="1"/>
</dbReference>
<dbReference type="InterPro" id="IPR051806">
    <property type="entry name" value="HAD-like_SPP"/>
</dbReference>
<dbReference type="SUPFAM" id="SSF56784">
    <property type="entry name" value="HAD-like"/>
    <property type="match status" value="1"/>
</dbReference>
<dbReference type="AlphaFoldDB" id="A0A290Q596"/>
<dbReference type="EMBL" id="CP023344">
    <property type="protein sequence ID" value="ATC63855.1"/>
    <property type="molecule type" value="Genomic_DNA"/>
</dbReference>
<organism evidence="1 2">
    <name type="scientific">Nibricoccus aquaticus</name>
    <dbReference type="NCBI Taxonomy" id="2576891"/>
    <lineage>
        <taxon>Bacteria</taxon>
        <taxon>Pseudomonadati</taxon>
        <taxon>Verrucomicrobiota</taxon>
        <taxon>Opitutia</taxon>
        <taxon>Opitutales</taxon>
        <taxon>Opitutaceae</taxon>
        <taxon>Nibricoccus</taxon>
    </lineage>
</organism>
<dbReference type="InterPro" id="IPR036412">
    <property type="entry name" value="HAD-like_sf"/>
</dbReference>
<dbReference type="InterPro" id="IPR006439">
    <property type="entry name" value="HAD-SF_hydro_IA"/>
</dbReference>
<evidence type="ECO:0000313" key="2">
    <source>
        <dbReference type="Proteomes" id="UP000217265"/>
    </source>
</evidence>
<dbReference type="InterPro" id="IPR023198">
    <property type="entry name" value="PGP-like_dom2"/>
</dbReference>
<reference evidence="1 2" key="1">
    <citation type="submission" date="2017-09" db="EMBL/GenBank/DDBJ databases">
        <title>Complete genome sequence of Verrucomicrobial strain HZ-65, isolated from freshwater.</title>
        <authorList>
            <person name="Choi A."/>
        </authorList>
    </citation>
    <scope>NUCLEOTIDE SEQUENCE [LARGE SCALE GENOMIC DNA]</scope>
    <source>
        <strain evidence="1 2">HZ-65</strain>
    </source>
</reference>
<dbReference type="KEGG" id="vbh:CMV30_07790"/>
<dbReference type="RefSeq" id="WP_096055487.1">
    <property type="nucleotide sequence ID" value="NZ_CP023344.1"/>
</dbReference>